<dbReference type="GO" id="GO:0055085">
    <property type="term" value="P:transmembrane transport"/>
    <property type="evidence" value="ECO:0007669"/>
    <property type="project" value="InterPro"/>
</dbReference>
<feature type="transmembrane region" description="Helical" evidence="7">
    <location>
        <begin position="20"/>
        <end position="36"/>
    </location>
</feature>
<dbReference type="InterPro" id="IPR035906">
    <property type="entry name" value="MetI-like_sf"/>
</dbReference>
<dbReference type="PROSITE" id="PS50928">
    <property type="entry name" value="ABC_TM1"/>
    <property type="match status" value="1"/>
</dbReference>
<evidence type="ECO:0000256" key="4">
    <source>
        <dbReference type="ARBA" id="ARBA00022692"/>
    </source>
</evidence>
<evidence type="ECO:0000256" key="2">
    <source>
        <dbReference type="ARBA" id="ARBA00022448"/>
    </source>
</evidence>
<dbReference type="GO" id="GO:0005886">
    <property type="term" value="C:plasma membrane"/>
    <property type="evidence" value="ECO:0007669"/>
    <property type="project" value="UniProtKB-SubCell"/>
</dbReference>
<dbReference type="Gene3D" id="1.10.3720.10">
    <property type="entry name" value="MetI-like"/>
    <property type="match status" value="1"/>
</dbReference>
<keyword evidence="4 7" id="KW-0812">Transmembrane</keyword>
<dbReference type="Pfam" id="PF00528">
    <property type="entry name" value="BPD_transp_1"/>
    <property type="match status" value="1"/>
</dbReference>
<dbReference type="SUPFAM" id="SSF161098">
    <property type="entry name" value="MetI-like"/>
    <property type="match status" value="1"/>
</dbReference>
<evidence type="ECO:0000256" key="7">
    <source>
        <dbReference type="SAM" id="Phobius"/>
    </source>
</evidence>
<proteinExistence type="predicted"/>
<keyword evidence="5 7" id="KW-1133">Transmembrane helix</keyword>
<keyword evidence="3" id="KW-1003">Cell membrane</keyword>
<evidence type="ECO:0000256" key="6">
    <source>
        <dbReference type="ARBA" id="ARBA00023136"/>
    </source>
</evidence>
<dbReference type="InterPro" id="IPR000515">
    <property type="entry name" value="MetI-like"/>
</dbReference>
<dbReference type="CDD" id="cd06261">
    <property type="entry name" value="TM_PBP2"/>
    <property type="match status" value="1"/>
</dbReference>
<protein>
    <recommendedName>
        <fullName evidence="8">ABC transmembrane type-1 domain-containing protein</fullName>
    </recommendedName>
</protein>
<evidence type="ECO:0000256" key="3">
    <source>
        <dbReference type="ARBA" id="ARBA00022475"/>
    </source>
</evidence>
<evidence type="ECO:0000256" key="1">
    <source>
        <dbReference type="ARBA" id="ARBA00004651"/>
    </source>
</evidence>
<comment type="caution">
    <text evidence="9">The sequence shown here is derived from an EMBL/GenBank/DDBJ whole genome shotgun (WGS) entry which is preliminary data.</text>
</comment>
<feature type="domain" description="ABC transmembrane type-1" evidence="8">
    <location>
        <begin position="79"/>
        <end position="259"/>
    </location>
</feature>
<feature type="transmembrane region" description="Helical" evidence="7">
    <location>
        <begin position="241"/>
        <end position="259"/>
    </location>
</feature>
<organism evidence="9">
    <name type="scientific">marine sediment metagenome</name>
    <dbReference type="NCBI Taxonomy" id="412755"/>
    <lineage>
        <taxon>unclassified sequences</taxon>
        <taxon>metagenomes</taxon>
        <taxon>ecological metagenomes</taxon>
    </lineage>
</organism>
<dbReference type="PANTHER" id="PTHR30151">
    <property type="entry name" value="ALKANE SULFONATE ABC TRANSPORTER-RELATED, MEMBRANE SUBUNIT"/>
    <property type="match status" value="1"/>
</dbReference>
<keyword evidence="2" id="KW-0813">Transport</keyword>
<keyword evidence="6 7" id="KW-0472">Membrane</keyword>
<feature type="transmembrane region" description="Helical" evidence="7">
    <location>
        <begin position="202"/>
        <end position="221"/>
    </location>
</feature>
<sequence>MKSPKFWGLHAKPGLKLNWFLAALPFIIIIVSYLIASDIRHEANPKDKLMPSVTSMVETIYDKAFVPNRKGEYVLLNDTVASLSRIGIGVVLAAVVGLMLGMNMALFSGMNSTLNPFITFLSIIPPLALLPILLITAGTGEVAKITLIFVGVVFMITRDVYRETKAIPKEQITKALTLGATQLEVVYKIILPQIFPSLLNTIRLSLGAAWLFLIAGEAIAAKEGLGYSIYIAKRYLAMNIIIPYVMVITGLGFLMDLSLRKFVERKYPWYVAIKGGK</sequence>
<dbReference type="EMBL" id="LAZR01012682">
    <property type="protein sequence ID" value="KKM25604.1"/>
    <property type="molecule type" value="Genomic_DNA"/>
</dbReference>
<evidence type="ECO:0000313" key="9">
    <source>
        <dbReference type="EMBL" id="KKM25604.1"/>
    </source>
</evidence>
<feature type="transmembrane region" description="Helical" evidence="7">
    <location>
        <begin position="86"/>
        <end position="107"/>
    </location>
</feature>
<evidence type="ECO:0000256" key="5">
    <source>
        <dbReference type="ARBA" id="ARBA00022989"/>
    </source>
</evidence>
<accession>A0A0F9IZQ0</accession>
<comment type="subcellular location">
    <subcellularLocation>
        <location evidence="1">Cell membrane</location>
        <topology evidence="1">Multi-pass membrane protein</topology>
    </subcellularLocation>
</comment>
<feature type="transmembrane region" description="Helical" evidence="7">
    <location>
        <begin position="114"/>
        <end position="136"/>
    </location>
</feature>
<dbReference type="AlphaFoldDB" id="A0A0F9IZQ0"/>
<dbReference type="PANTHER" id="PTHR30151:SF0">
    <property type="entry name" value="ABC TRANSPORTER PERMEASE PROTEIN MJ0413-RELATED"/>
    <property type="match status" value="1"/>
</dbReference>
<gene>
    <name evidence="9" type="ORF">LCGC14_1593280</name>
</gene>
<reference evidence="9" key="1">
    <citation type="journal article" date="2015" name="Nature">
        <title>Complex archaea that bridge the gap between prokaryotes and eukaryotes.</title>
        <authorList>
            <person name="Spang A."/>
            <person name="Saw J.H."/>
            <person name="Jorgensen S.L."/>
            <person name="Zaremba-Niedzwiedzka K."/>
            <person name="Martijn J."/>
            <person name="Lind A.E."/>
            <person name="van Eijk R."/>
            <person name="Schleper C."/>
            <person name="Guy L."/>
            <person name="Ettema T.J."/>
        </authorList>
    </citation>
    <scope>NUCLEOTIDE SEQUENCE</scope>
</reference>
<evidence type="ECO:0000259" key="8">
    <source>
        <dbReference type="PROSITE" id="PS50928"/>
    </source>
</evidence>
<name>A0A0F9IZQ0_9ZZZZ</name>